<evidence type="ECO:0000313" key="1">
    <source>
        <dbReference type="EMBL" id="AYN77768.1"/>
    </source>
</evidence>
<dbReference type="AlphaFoldDB" id="A0A3G2LVZ2"/>
<sequence>MSTEFNKIASEQLEREIPISLSQQCIDDLHRDVSFSCLQHRLVSPVTYDNFFTDHLGKDAVGEVMAVIDMTMSVSRQPIVSSIRALSTHLNIDYERLVHRSLHLWKNAALPFILDLDLTRGVALQGYRAVILTANLWEPTSDLRVAERHAMLAANSATVAVVASLMILNWIWRSGTNPEDITGMDERFGALGTEIFLRFMWDQVLPTLDVLKEFPGRDLGLRAGLSIQFNEGLSLQVAIKNVHGKAAWINLPYLHPVYRVYGSFWAKFFRNRGQSQFFKGNYTDSAYTSRPISFAIPTRTLGWISKMRGDYLHRESQMNGAMALPFEVVAGFSGEPYPKFSSDLPNIERKQRVIPLHISQPAGVGQACRYPITDLNGSLTMNLSETLMACEPDGPVDPPQNTDFMAPPILNRPPEGLKLFKCRKYSGK</sequence>
<accession>A0A3G2LVZ2</accession>
<protein>
    <submittedName>
        <fullName evidence="1">Mating-type protein MAT1-1-2</fullName>
    </submittedName>
</protein>
<gene>
    <name evidence="1" type="primary">MAT1-1-2</name>
</gene>
<name>A0A3G2LVZ2_9PEZI</name>
<dbReference type="EMBL" id="MH522766">
    <property type="protein sequence ID" value="AYN77768.1"/>
    <property type="molecule type" value="Genomic_DNA"/>
</dbReference>
<dbReference type="Pfam" id="PF17043">
    <property type="entry name" value="MAT1-1-2"/>
    <property type="match status" value="1"/>
</dbReference>
<proteinExistence type="predicted"/>
<organism evidence="1">
    <name type="scientific">Berkeleyomyces basicola</name>
    <dbReference type="NCBI Taxonomy" id="124036"/>
    <lineage>
        <taxon>Eukaryota</taxon>
        <taxon>Fungi</taxon>
        <taxon>Dikarya</taxon>
        <taxon>Ascomycota</taxon>
        <taxon>Pezizomycotina</taxon>
        <taxon>Sordariomycetes</taxon>
        <taxon>Hypocreomycetidae</taxon>
        <taxon>Microascales</taxon>
        <taxon>Ceratocystidaceae</taxon>
        <taxon>Berkeleyomyces</taxon>
    </lineage>
</organism>
<reference evidence="1" key="1">
    <citation type="journal article" date="2018" name="Fungal Biol.">
        <title>Heterothallism revealed in the root rot fungi Berkeleyomyces basicola and B. rouxiae.</title>
        <authorList>
            <person name="Nel W.J."/>
            <person name="Duong T.A."/>
            <person name="Wingfield M.J."/>
            <person name="Wingfield B.D."/>
            <person name="Hammerbacher A."/>
            <person name="de Beer Z.W."/>
        </authorList>
    </citation>
    <scope>NUCLEOTIDE SEQUENCE</scope>
</reference>
<dbReference type="InterPro" id="IPR031472">
    <property type="entry name" value="MAT1-1-2/MatA-2/Smr1"/>
</dbReference>